<protein>
    <recommendedName>
        <fullName evidence="2">Lipopolysaccharide export system permease protein LptF</fullName>
    </recommendedName>
</protein>
<dbReference type="PANTHER" id="PTHR33529">
    <property type="entry name" value="SLR0882 PROTEIN-RELATED"/>
    <property type="match status" value="1"/>
</dbReference>
<name>A0A318KVM8_9NEIS</name>
<sequence>MIFQRSLIRELTQVAMAVFTVLLAIVLTTQVLKLFGRAAAGQLASDAIFAMVGFATLGSFGVVLSLTLFISIMIVLTRLHRDSEMAVWQTSGLSPTAWISPVLKFAVPLVALVAVVSLFLAPWAKGKGNQYANLLKQREEISALAPGVFKETQGGKRVYFIENYSGEAGAANNIFVQLIDSEGRLSSVFAQSGRLYTDDTHGERFLLLEHGRRYEGEAGRQDFRVVEFQRYRVRIDQGLKPLSESSSKIRPTVELMTEGDQGSRGELAWRFSVPISALILALLAIPLSHYNPRAGQTLNLLVALFIYMFYYNTMGVVESAISRGKVGWLTGMLPLHLSLFILFVGLMAWRSGALRRNKGVC</sequence>
<feature type="transmembrane region" description="Helical" evidence="9">
    <location>
        <begin position="297"/>
        <end position="314"/>
    </location>
</feature>
<organism evidence="10 11">
    <name type="scientific">Rivihabitans pingtungensis</name>
    <dbReference type="NCBI Taxonomy" id="1054498"/>
    <lineage>
        <taxon>Bacteria</taxon>
        <taxon>Pseudomonadati</taxon>
        <taxon>Pseudomonadota</taxon>
        <taxon>Betaproteobacteria</taxon>
        <taxon>Neisseriales</taxon>
        <taxon>Aquaspirillaceae</taxon>
        <taxon>Rivihabitans</taxon>
    </lineage>
</organism>
<evidence type="ECO:0000256" key="6">
    <source>
        <dbReference type="ARBA" id="ARBA00022692"/>
    </source>
</evidence>
<accession>A0A318KVM8</accession>
<dbReference type="GO" id="GO:0015920">
    <property type="term" value="P:lipopolysaccharide transport"/>
    <property type="evidence" value="ECO:0007669"/>
    <property type="project" value="TreeGrafter"/>
</dbReference>
<evidence type="ECO:0000313" key="10">
    <source>
        <dbReference type="EMBL" id="PXX81984.1"/>
    </source>
</evidence>
<keyword evidence="4" id="KW-1003">Cell membrane</keyword>
<comment type="subcellular location">
    <subcellularLocation>
        <location evidence="1">Cell inner membrane</location>
        <topology evidence="1">Multi-pass membrane protein</topology>
    </subcellularLocation>
</comment>
<dbReference type="Pfam" id="PF03739">
    <property type="entry name" value="LptF_LptG"/>
    <property type="match status" value="1"/>
</dbReference>
<feature type="transmembrane region" description="Helical" evidence="9">
    <location>
        <begin position="326"/>
        <end position="349"/>
    </location>
</feature>
<dbReference type="AlphaFoldDB" id="A0A318KVM8"/>
<dbReference type="RefSeq" id="WP_110389291.1">
    <property type="nucleotide sequence ID" value="NZ_CALCOA010000222.1"/>
</dbReference>
<evidence type="ECO:0000256" key="3">
    <source>
        <dbReference type="ARBA" id="ARBA00022448"/>
    </source>
</evidence>
<evidence type="ECO:0000256" key="2">
    <source>
        <dbReference type="ARBA" id="ARBA00014213"/>
    </source>
</evidence>
<feature type="transmembrane region" description="Helical" evidence="9">
    <location>
        <begin position="97"/>
        <end position="121"/>
    </location>
</feature>
<dbReference type="PANTHER" id="PTHR33529:SF7">
    <property type="entry name" value="LIPOPOLYSACCHARIDE EXPORT SYSTEM PERMEASE PROTEIN LPTF"/>
    <property type="match status" value="1"/>
</dbReference>
<reference evidence="10 11" key="1">
    <citation type="submission" date="2018-05" db="EMBL/GenBank/DDBJ databases">
        <title>Genomic Encyclopedia of Type Strains, Phase IV (KMG-IV): sequencing the most valuable type-strain genomes for metagenomic binning, comparative biology and taxonomic classification.</title>
        <authorList>
            <person name="Goeker M."/>
        </authorList>
    </citation>
    <scope>NUCLEOTIDE SEQUENCE [LARGE SCALE GENOMIC DNA]</scope>
    <source>
        <strain evidence="10 11">DSM 29661</strain>
    </source>
</reference>
<evidence type="ECO:0000256" key="9">
    <source>
        <dbReference type="SAM" id="Phobius"/>
    </source>
</evidence>
<dbReference type="OrthoDB" id="9778062at2"/>
<dbReference type="NCBIfam" id="TIGR04407">
    <property type="entry name" value="LptF_YjgP"/>
    <property type="match status" value="1"/>
</dbReference>
<keyword evidence="6 9" id="KW-0812">Transmembrane</keyword>
<dbReference type="GO" id="GO:0055085">
    <property type="term" value="P:transmembrane transport"/>
    <property type="evidence" value="ECO:0007669"/>
    <property type="project" value="InterPro"/>
</dbReference>
<evidence type="ECO:0000256" key="1">
    <source>
        <dbReference type="ARBA" id="ARBA00004429"/>
    </source>
</evidence>
<evidence type="ECO:0000256" key="7">
    <source>
        <dbReference type="ARBA" id="ARBA00022989"/>
    </source>
</evidence>
<proteinExistence type="predicted"/>
<dbReference type="Proteomes" id="UP000247555">
    <property type="component" value="Unassembled WGS sequence"/>
</dbReference>
<keyword evidence="5" id="KW-0997">Cell inner membrane</keyword>
<dbReference type="InterPro" id="IPR005495">
    <property type="entry name" value="LptG/LptF_permease"/>
</dbReference>
<keyword evidence="7 9" id="KW-1133">Transmembrane helix</keyword>
<evidence type="ECO:0000256" key="8">
    <source>
        <dbReference type="ARBA" id="ARBA00023136"/>
    </source>
</evidence>
<keyword evidence="11" id="KW-1185">Reference proteome</keyword>
<keyword evidence="3" id="KW-0813">Transport</keyword>
<evidence type="ECO:0000256" key="5">
    <source>
        <dbReference type="ARBA" id="ARBA00022519"/>
    </source>
</evidence>
<dbReference type="GO" id="GO:0043190">
    <property type="term" value="C:ATP-binding cassette (ABC) transporter complex"/>
    <property type="evidence" value="ECO:0007669"/>
    <property type="project" value="InterPro"/>
</dbReference>
<dbReference type="EMBL" id="QJKI01000001">
    <property type="protein sequence ID" value="PXX81984.1"/>
    <property type="molecule type" value="Genomic_DNA"/>
</dbReference>
<keyword evidence="8 9" id="KW-0472">Membrane</keyword>
<feature type="transmembrane region" description="Helical" evidence="9">
    <location>
        <begin position="12"/>
        <end position="35"/>
    </location>
</feature>
<feature type="transmembrane region" description="Helical" evidence="9">
    <location>
        <begin position="47"/>
        <end position="76"/>
    </location>
</feature>
<comment type="caution">
    <text evidence="10">The sequence shown here is derived from an EMBL/GenBank/DDBJ whole genome shotgun (WGS) entry which is preliminary data.</text>
</comment>
<evidence type="ECO:0000256" key="4">
    <source>
        <dbReference type="ARBA" id="ARBA00022475"/>
    </source>
</evidence>
<dbReference type="InterPro" id="IPR030922">
    <property type="entry name" value="LptF"/>
</dbReference>
<feature type="transmembrane region" description="Helical" evidence="9">
    <location>
        <begin position="267"/>
        <end position="285"/>
    </location>
</feature>
<evidence type="ECO:0000313" key="11">
    <source>
        <dbReference type="Proteomes" id="UP000247555"/>
    </source>
</evidence>
<gene>
    <name evidence="10" type="ORF">DFR34_101216</name>
</gene>